<dbReference type="Proteomes" id="UP000005707">
    <property type="component" value="Unassembled WGS sequence"/>
</dbReference>
<dbReference type="EMBL" id="AFNU02000013">
    <property type="protein sequence ID" value="ERJ11240.1"/>
    <property type="molecule type" value="Genomic_DNA"/>
</dbReference>
<feature type="transmembrane region" description="Helical" evidence="1">
    <location>
        <begin position="207"/>
        <end position="226"/>
    </location>
</feature>
<feature type="transmembrane region" description="Helical" evidence="1">
    <location>
        <begin position="165"/>
        <end position="187"/>
    </location>
</feature>
<organism evidence="3 4">
    <name type="scientific">Haloplasma contractile SSD-17B</name>
    <dbReference type="NCBI Taxonomy" id="1033810"/>
    <lineage>
        <taxon>Bacteria</taxon>
        <taxon>Bacillati</taxon>
        <taxon>Mycoplasmatota</taxon>
        <taxon>Mollicutes</taxon>
        <taxon>Haloplasmatales</taxon>
        <taxon>Haloplasmataceae</taxon>
        <taxon>Haloplasma</taxon>
    </lineage>
</organism>
<feature type="domain" description="SHOCT" evidence="2">
    <location>
        <begin position="334"/>
        <end position="361"/>
    </location>
</feature>
<dbReference type="AlphaFoldDB" id="F7PWA2"/>
<name>F7PWA2_9MOLU</name>
<accession>F7PWA2</accession>
<comment type="caution">
    <text evidence="3">The sequence shown here is derived from an EMBL/GenBank/DDBJ whole genome shotgun (WGS) entry which is preliminary data.</text>
</comment>
<keyword evidence="1" id="KW-0812">Transmembrane</keyword>
<gene>
    <name evidence="3" type="ORF">HLPCO_002680</name>
</gene>
<feature type="transmembrane region" description="Helical" evidence="1">
    <location>
        <begin position="77"/>
        <end position="99"/>
    </location>
</feature>
<feature type="transmembrane region" description="Helical" evidence="1">
    <location>
        <begin position="10"/>
        <end position="28"/>
    </location>
</feature>
<proteinExistence type="predicted"/>
<reference evidence="3 4" key="1">
    <citation type="journal article" date="2011" name="J. Bacteriol.">
        <title>Genome sequence of Haloplasma contractile, an unusual contractile bacterium from a deep-sea anoxic brine lake.</title>
        <authorList>
            <person name="Antunes A."/>
            <person name="Alam I."/>
            <person name="El Dorry H."/>
            <person name="Siam R."/>
            <person name="Robertson A."/>
            <person name="Bajic V.B."/>
            <person name="Stingl U."/>
        </authorList>
    </citation>
    <scope>NUCLEOTIDE SEQUENCE [LARGE SCALE GENOMIC DNA]</scope>
    <source>
        <strain evidence="3 4">SSD-17B</strain>
    </source>
</reference>
<dbReference type="RefSeq" id="WP_008825557.1">
    <property type="nucleotide sequence ID" value="NZ_AFNU02000013.1"/>
</dbReference>
<keyword evidence="1" id="KW-0472">Membrane</keyword>
<evidence type="ECO:0000313" key="4">
    <source>
        <dbReference type="Proteomes" id="UP000005707"/>
    </source>
</evidence>
<feature type="transmembrane region" description="Helical" evidence="1">
    <location>
        <begin position="48"/>
        <end position="70"/>
    </location>
</feature>
<feature type="transmembrane region" description="Helical" evidence="1">
    <location>
        <begin position="279"/>
        <end position="300"/>
    </location>
</feature>
<dbReference type="Pfam" id="PF09851">
    <property type="entry name" value="SHOCT"/>
    <property type="match status" value="1"/>
</dbReference>
<evidence type="ECO:0000256" key="1">
    <source>
        <dbReference type="SAM" id="Phobius"/>
    </source>
</evidence>
<keyword evidence="1" id="KW-1133">Transmembrane helix</keyword>
<feature type="transmembrane region" description="Helical" evidence="1">
    <location>
        <begin position="111"/>
        <end position="130"/>
    </location>
</feature>
<protein>
    <submittedName>
        <fullName evidence="3">Short domain protein</fullName>
    </submittedName>
</protein>
<dbReference type="InParanoid" id="F7PWA2"/>
<keyword evidence="4" id="KW-1185">Reference proteome</keyword>
<feature type="transmembrane region" description="Helical" evidence="1">
    <location>
        <begin position="238"/>
        <end position="259"/>
    </location>
</feature>
<evidence type="ECO:0000313" key="3">
    <source>
        <dbReference type="EMBL" id="ERJ11240.1"/>
    </source>
</evidence>
<sequence>MKQNFTTQKYFILVALIFSILGPVVPFSDDLSMVTTIPGFDEGSDYNIWTVLAPLILFSTSILLALSYLLLTKGKALVSRILIILGLGPSGFMAYAMNLASDDLSDGSLGAGYYVNIVTIIILVLTAIFFNELRGKRDISTSSAHRKDKQKRINKAYHLSDDHKMFFIGLLIGCGVFAVITSFGDYFKLEARVFGEFSISLNDQDHGILLILLLLVLFISPILVYFTLNNEVQRMMLMIRNILIAGSLISVVILLIEIGMKYDSNRLFTNIDYNLKIKYGIAFYSHLLLIGLSGFTICIIESFKKEEITSSVNGHVQTETQVRNLSSSRLDKYAELEKLKELLDKDIITQEEFNQEKSKLLNG</sequence>
<dbReference type="InterPro" id="IPR018649">
    <property type="entry name" value="SHOCT"/>
</dbReference>
<evidence type="ECO:0000259" key="2">
    <source>
        <dbReference type="Pfam" id="PF09851"/>
    </source>
</evidence>
<reference evidence="3 4" key="2">
    <citation type="journal article" date="2013" name="PLoS ONE">
        <title>INDIGO - INtegrated Data Warehouse of MIcrobial GenOmes with Examples from the Red Sea Extremophiles.</title>
        <authorList>
            <person name="Alam I."/>
            <person name="Antunes A."/>
            <person name="Kamau A.A."/>
            <person name="Ba Alawi W."/>
            <person name="Kalkatawi M."/>
            <person name="Stingl U."/>
            <person name="Bajic V.B."/>
        </authorList>
    </citation>
    <scope>NUCLEOTIDE SEQUENCE [LARGE SCALE GENOMIC DNA]</scope>
    <source>
        <strain evidence="3 4">SSD-17B</strain>
    </source>
</reference>